<dbReference type="Proteomes" id="UP001595818">
    <property type="component" value="Unassembled WGS sequence"/>
</dbReference>
<dbReference type="InterPro" id="IPR000811">
    <property type="entry name" value="Glyco_trans_35"/>
</dbReference>
<comment type="similarity">
    <text evidence="2">Belongs to the glycogen phosphorylase family.</text>
</comment>
<dbReference type="PANTHER" id="PTHR42655:SF1">
    <property type="entry name" value="GLYCOGEN PHOSPHORYLASE"/>
    <property type="match status" value="1"/>
</dbReference>
<dbReference type="EMBL" id="JBHSJJ010000011">
    <property type="protein sequence ID" value="MFC4873536.1"/>
    <property type="molecule type" value="Genomic_DNA"/>
</dbReference>
<keyword evidence="6" id="KW-1185">Reference proteome</keyword>
<proteinExistence type="inferred from homology"/>
<gene>
    <name evidence="5" type="primary">glgP</name>
    <name evidence="5" type="ORF">ACFPFU_17675</name>
</gene>
<sequence length="847" mass="96929">METTLSGYDSRQMYGFLPSDTKGVDLLAQLALDMRWSWNHAADSIWQQIDPEIWELTHNPWIVLQSVSKEKLEKTLKEPGFLEEVQTLWESKVRFHKEEAWFQKYHSDSPLSCVAYFSMEYMLDEALPIYAGGLGNVAGDQLKAASDLGIPLVAVGLFYQQGYFRQSIDENGKQQAYFPHTDPGQVPIIPLRKENGEWLRLKIEMDGNTIWLRTWQVQVGRVRLYLMDSNDPANFPMHRCITNELYGGGPENRIRQEIILGIGGWRLLRAIGHHPEVCHLNEGHAAFLVLERARDLMNAYQLTFEEALATGRAGNLFTTHTAVPAGFDHFSPELLRQYLGEYVSNHLQIDFSRFLALGKLNTENASGHFNMAYLAIRGSGAVNGVSRLHGEVSRRLFSKLFPRFPFHEIPIGHVTNGVHMPSWDSKRADKVWTQACGKDRWRGQQENLHAFMKGVPHETLWNMRRKARSQLVTFIRSRLEREKRLGNPFPHYPETAAEIFNPDTLTLGFARRFVPYKRTNLLLHQPQRLAKLLTDADKPLQLVISGKAHPYDDTGNKLIRQWLQFIEDYNLQRQLVFLSDYDMSVAEKMVQGVDVWLNTPRRPWEASGTSGMKVLVNGGLNLSVLDGWWAEAYSPEVGWALGDGQEHGEDPAWDARDAEALYDLLEFQVIPEFYDRNQDNLPEKWLEKIRSSISELTPRFSANRTVREYTEQYYLPAAEQFLKRTGKDGESGREILKKISALNTYGQGIHFNEVHVERSDHKLLFTAYVTHRGIPAKDLSVEVFAEGLNGSLPEQHAMKAVSENGNGSTVFTAEIKTGRQEGDFTPRVRGNFPDVLPLEHEWIIWAR</sequence>
<dbReference type="SUPFAM" id="SSF53756">
    <property type="entry name" value="UDP-Glycosyltransferase/glycogen phosphorylase"/>
    <property type="match status" value="1"/>
</dbReference>
<name>A0ABV9T4Z8_9BACT</name>
<dbReference type="InterPro" id="IPR011834">
    <property type="entry name" value="Agluc_phsphrylas"/>
</dbReference>
<comment type="caution">
    <text evidence="5">The sequence shown here is derived from an EMBL/GenBank/DDBJ whole genome shotgun (WGS) entry which is preliminary data.</text>
</comment>
<dbReference type="NCBIfam" id="TIGR02094">
    <property type="entry name" value="more_P_ylases"/>
    <property type="match status" value="1"/>
</dbReference>
<evidence type="ECO:0000256" key="3">
    <source>
        <dbReference type="ARBA" id="ARBA00022533"/>
    </source>
</evidence>
<keyword evidence="3" id="KW-0021">Allosteric enzyme</keyword>
<dbReference type="Gene3D" id="3.40.50.2000">
    <property type="entry name" value="Glycogen Phosphorylase B"/>
    <property type="match status" value="3"/>
</dbReference>
<evidence type="ECO:0000256" key="2">
    <source>
        <dbReference type="ARBA" id="ARBA00006047"/>
    </source>
</evidence>
<dbReference type="InterPro" id="IPR024517">
    <property type="entry name" value="Glycogen_phosphorylase_DUF3417"/>
</dbReference>
<accession>A0ABV9T4Z8</accession>
<dbReference type="InterPro" id="IPR052182">
    <property type="entry name" value="Glycogen/Maltodextrin_Phosph"/>
</dbReference>
<dbReference type="RefSeq" id="WP_377066488.1">
    <property type="nucleotide sequence ID" value="NZ_JBHSJJ010000011.1"/>
</dbReference>
<dbReference type="Pfam" id="PF11897">
    <property type="entry name" value="DUF3417"/>
    <property type="match status" value="1"/>
</dbReference>
<protein>
    <submittedName>
        <fullName evidence="5">Alpha-glucan family phosphorylase</fullName>
    </submittedName>
</protein>
<comment type="catalytic activity">
    <reaction evidence="1">
        <text>[(1-&gt;4)-alpha-D-glucosyl](n) + phosphate = [(1-&gt;4)-alpha-D-glucosyl](n-1) + alpha-D-glucose 1-phosphate</text>
        <dbReference type="Rhea" id="RHEA:41732"/>
        <dbReference type="Rhea" id="RHEA-COMP:9584"/>
        <dbReference type="Rhea" id="RHEA-COMP:9586"/>
        <dbReference type="ChEBI" id="CHEBI:15444"/>
        <dbReference type="ChEBI" id="CHEBI:43474"/>
        <dbReference type="ChEBI" id="CHEBI:58601"/>
        <dbReference type="EC" id="2.4.1.1"/>
    </reaction>
</comment>
<evidence type="ECO:0000256" key="1">
    <source>
        <dbReference type="ARBA" id="ARBA00001275"/>
    </source>
</evidence>
<feature type="domain" description="DUF3417" evidence="4">
    <location>
        <begin position="25"/>
        <end position="127"/>
    </location>
</feature>
<evidence type="ECO:0000313" key="6">
    <source>
        <dbReference type="Proteomes" id="UP001595818"/>
    </source>
</evidence>
<evidence type="ECO:0000313" key="5">
    <source>
        <dbReference type="EMBL" id="MFC4873536.1"/>
    </source>
</evidence>
<organism evidence="5 6">
    <name type="scientific">Negadavirga shengliensis</name>
    <dbReference type="NCBI Taxonomy" id="1389218"/>
    <lineage>
        <taxon>Bacteria</taxon>
        <taxon>Pseudomonadati</taxon>
        <taxon>Bacteroidota</taxon>
        <taxon>Cytophagia</taxon>
        <taxon>Cytophagales</taxon>
        <taxon>Cyclobacteriaceae</taxon>
        <taxon>Negadavirga</taxon>
    </lineage>
</organism>
<dbReference type="Pfam" id="PF00343">
    <property type="entry name" value="Phosphorylase"/>
    <property type="match status" value="1"/>
</dbReference>
<reference evidence="6" key="1">
    <citation type="journal article" date="2019" name="Int. J. Syst. Evol. Microbiol.">
        <title>The Global Catalogue of Microorganisms (GCM) 10K type strain sequencing project: providing services to taxonomists for standard genome sequencing and annotation.</title>
        <authorList>
            <consortium name="The Broad Institute Genomics Platform"/>
            <consortium name="The Broad Institute Genome Sequencing Center for Infectious Disease"/>
            <person name="Wu L."/>
            <person name="Ma J."/>
        </authorList>
    </citation>
    <scope>NUCLEOTIDE SEQUENCE [LARGE SCALE GENOMIC DNA]</scope>
    <source>
        <strain evidence="6">CGMCC 4.7466</strain>
    </source>
</reference>
<dbReference type="PANTHER" id="PTHR42655">
    <property type="entry name" value="GLYCOGEN PHOSPHORYLASE"/>
    <property type="match status" value="1"/>
</dbReference>
<evidence type="ECO:0000259" key="4">
    <source>
        <dbReference type="Pfam" id="PF11897"/>
    </source>
</evidence>
<dbReference type="PIRSF" id="PIRSF000460">
    <property type="entry name" value="Pprylas_GlgP"/>
    <property type="match status" value="1"/>
</dbReference>